<reference evidence="3" key="3">
    <citation type="submission" date="2022-01" db="EMBL/GenBank/DDBJ databases">
        <title>Collection of gut derived symbiotic bacterial strains cultured from healthy donors.</title>
        <authorList>
            <person name="Lin H."/>
            <person name="Kohout C."/>
            <person name="Waligurski E."/>
            <person name="Pamer E.G."/>
        </authorList>
    </citation>
    <scope>NUCLEOTIDE SEQUENCE</scope>
    <source>
        <strain evidence="3">DFI.6.55</strain>
    </source>
</reference>
<protein>
    <submittedName>
        <fullName evidence="3">Sugar phosphate isomerase/epimerase</fullName>
    </submittedName>
</protein>
<reference evidence="4 5" key="1">
    <citation type="journal article" date="2020" name="Cell Host Microbe">
        <title>Functional and Genomic Variation between Human-Derived Isolates of Lachnospiraceae Reveals Inter- and Intra-Species Diversity.</title>
        <authorList>
            <person name="Sorbara M.T."/>
            <person name="Littmann E.R."/>
            <person name="Fontana E."/>
            <person name="Moody T.U."/>
            <person name="Kohout C.E."/>
            <person name="Gjonbalaj M."/>
            <person name="Eaton V."/>
            <person name="Seok R."/>
            <person name="Leiner I.M."/>
            <person name="Pamer E.G."/>
        </authorList>
    </citation>
    <scope>NUCLEOTIDE SEQUENCE [LARGE SCALE GENOMIC DNA]</scope>
    <source>
        <strain evidence="4 5">MSK.1.17</strain>
    </source>
</reference>
<feature type="domain" description="Xylose isomerase-like TIM barrel" evidence="2">
    <location>
        <begin position="21"/>
        <end position="265"/>
    </location>
</feature>
<dbReference type="AlphaFoldDB" id="A0AAW5BQU0"/>
<evidence type="ECO:0000256" key="1">
    <source>
        <dbReference type="ARBA" id="ARBA00023235"/>
    </source>
</evidence>
<gene>
    <name evidence="4" type="ORF">G5B36_16875</name>
    <name evidence="3" type="ORF">L0N08_09780</name>
</gene>
<evidence type="ECO:0000259" key="2">
    <source>
        <dbReference type="Pfam" id="PF01261"/>
    </source>
</evidence>
<dbReference type="Proteomes" id="UP001299608">
    <property type="component" value="Unassembled WGS sequence"/>
</dbReference>
<dbReference type="PANTHER" id="PTHR43489">
    <property type="entry name" value="ISOMERASE"/>
    <property type="match status" value="1"/>
</dbReference>
<evidence type="ECO:0000313" key="3">
    <source>
        <dbReference type="EMBL" id="MCG4745698.1"/>
    </source>
</evidence>
<dbReference type="Gene3D" id="3.20.20.150">
    <property type="entry name" value="Divalent-metal-dependent TIM barrel enzymes"/>
    <property type="match status" value="1"/>
</dbReference>
<reference evidence="4" key="2">
    <citation type="submission" date="2020-02" db="EMBL/GenBank/DDBJ databases">
        <authorList>
            <person name="Littmann E."/>
            <person name="Sorbara M."/>
        </authorList>
    </citation>
    <scope>NUCLEOTIDE SEQUENCE</scope>
    <source>
        <strain evidence="4">MSK.1.17</strain>
    </source>
</reference>
<dbReference type="RefSeq" id="WP_165642522.1">
    <property type="nucleotide sequence ID" value="NZ_JAAITT010000025.1"/>
</dbReference>
<dbReference type="InterPro" id="IPR050417">
    <property type="entry name" value="Sugar_Epim/Isomerase"/>
</dbReference>
<name>A0AAW5BQU0_9FIRM</name>
<dbReference type="GO" id="GO:0016853">
    <property type="term" value="F:isomerase activity"/>
    <property type="evidence" value="ECO:0007669"/>
    <property type="project" value="UniProtKB-KW"/>
</dbReference>
<dbReference type="Proteomes" id="UP000669239">
    <property type="component" value="Unassembled WGS sequence"/>
</dbReference>
<keyword evidence="1 3" id="KW-0413">Isomerase</keyword>
<dbReference type="EMBL" id="JAKNGE010000010">
    <property type="protein sequence ID" value="MCG4745698.1"/>
    <property type="molecule type" value="Genomic_DNA"/>
</dbReference>
<organism evidence="3 6">
    <name type="scientific">Enterocloster aldenensis</name>
    <dbReference type="NCBI Taxonomy" id="358742"/>
    <lineage>
        <taxon>Bacteria</taxon>
        <taxon>Bacillati</taxon>
        <taxon>Bacillota</taxon>
        <taxon>Clostridia</taxon>
        <taxon>Lachnospirales</taxon>
        <taxon>Lachnospiraceae</taxon>
        <taxon>Enterocloster</taxon>
    </lineage>
</organism>
<dbReference type="SUPFAM" id="SSF51658">
    <property type="entry name" value="Xylose isomerase-like"/>
    <property type="match status" value="1"/>
</dbReference>
<comment type="caution">
    <text evidence="3">The sequence shown here is derived from an EMBL/GenBank/DDBJ whole genome shotgun (WGS) entry which is preliminary data.</text>
</comment>
<dbReference type="Pfam" id="PF01261">
    <property type="entry name" value="AP_endonuc_2"/>
    <property type="match status" value="1"/>
</dbReference>
<dbReference type="InterPro" id="IPR036237">
    <property type="entry name" value="Xyl_isomerase-like_sf"/>
</dbReference>
<proteinExistence type="predicted"/>
<keyword evidence="5" id="KW-1185">Reference proteome</keyword>
<sequence length="267" mass="30302">MRLSCTSTMVPGKSLTEKARNLSRWGYEGIAVFVDYVDWNQELYQELLSLEECTGVVPCEFAFGDGIYGHLMDRDPDIRKKSRDMYKLAARISGEIGAVTELEFEYGPQSPLPLFHPYAKMGKEEEQEFCEMYRELAEPLKGTKGKMLLEGINRYESPYLNSIRDCRDIVGSLGLKEAGVLADFFHMSIEETDYRESILYAGEYIKHVHLGDSNRLLPGYGMTDWKACFDTLKEVGYKGFVNLECSTCGNPAVTLPETADFLRKLIV</sequence>
<dbReference type="EMBL" id="JAAITT010000025">
    <property type="protein sequence ID" value="NSJ50361.1"/>
    <property type="molecule type" value="Genomic_DNA"/>
</dbReference>
<accession>A0AAW5BQU0</accession>
<dbReference type="PANTHER" id="PTHR43489:SF7">
    <property type="entry name" value="3-DEHYDRO-D-GULOSIDE 4-EPIMERASE-RELATED"/>
    <property type="match status" value="1"/>
</dbReference>
<evidence type="ECO:0000313" key="5">
    <source>
        <dbReference type="Proteomes" id="UP000669239"/>
    </source>
</evidence>
<evidence type="ECO:0000313" key="6">
    <source>
        <dbReference type="Proteomes" id="UP001299608"/>
    </source>
</evidence>
<evidence type="ECO:0000313" key="4">
    <source>
        <dbReference type="EMBL" id="NSJ50361.1"/>
    </source>
</evidence>
<dbReference type="InterPro" id="IPR013022">
    <property type="entry name" value="Xyl_isomerase-like_TIM-brl"/>
</dbReference>